<dbReference type="Proteomes" id="UP000243499">
    <property type="component" value="Chromosome 1"/>
</dbReference>
<sequence>MRAFPRAEKCRAAAIPICILVGMATSERHIRLLASTTVTAKSFIDFQPHVSRSCGHSILLSLGSSRPVTHQEEGTPVVLRVKSYG</sequence>
<protein>
    <submittedName>
        <fullName evidence="1">Uncharacterized protein</fullName>
    </submittedName>
</protein>
<dbReference type="EMBL" id="CM008046">
    <property type="protein sequence ID" value="PVH66583.1"/>
    <property type="molecule type" value="Genomic_DNA"/>
</dbReference>
<dbReference type="Gramene" id="PVH66583">
    <property type="protein sequence ID" value="PVH66583"/>
    <property type="gene ID" value="PAHAL_1G286900"/>
</dbReference>
<gene>
    <name evidence="1" type="ORF">PAHAL_1G286900</name>
</gene>
<evidence type="ECO:0000313" key="1">
    <source>
        <dbReference type="EMBL" id="PVH66583.1"/>
    </source>
</evidence>
<organism evidence="1">
    <name type="scientific">Panicum hallii</name>
    <dbReference type="NCBI Taxonomy" id="206008"/>
    <lineage>
        <taxon>Eukaryota</taxon>
        <taxon>Viridiplantae</taxon>
        <taxon>Streptophyta</taxon>
        <taxon>Embryophyta</taxon>
        <taxon>Tracheophyta</taxon>
        <taxon>Spermatophyta</taxon>
        <taxon>Magnoliopsida</taxon>
        <taxon>Liliopsida</taxon>
        <taxon>Poales</taxon>
        <taxon>Poaceae</taxon>
        <taxon>PACMAD clade</taxon>
        <taxon>Panicoideae</taxon>
        <taxon>Panicodae</taxon>
        <taxon>Paniceae</taxon>
        <taxon>Panicinae</taxon>
        <taxon>Panicum</taxon>
        <taxon>Panicum sect. Panicum</taxon>
    </lineage>
</organism>
<name>A0A2T8KWM1_9POAL</name>
<dbReference type="AlphaFoldDB" id="A0A2T8KWM1"/>
<proteinExistence type="predicted"/>
<reference evidence="1" key="1">
    <citation type="submission" date="2018-04" db="EMBL/GenBank/DDBJ databases">
        <title>WGS assembly of Panicum hallii.</title>
        <authorList>
            <person name="Lovell J."/>
            <person name="Jenkins J."/>
            <person name="Lowry D."/>
            <person name="Mamidi S."/>
            <person name="Sreedasyam A."/>
            <person name="Weng X."/>
            <person name="Barry K."/>
            <person name="Bonette J."/>
            <person name="Campitelli B."/>
            <person name="Daum C."/>
            <person name="Gordon S."/>
            <person name="Gould B."/>
            <person name="Lipzen A."/>
            <person name="Macqueen A."/>
            <person name="Palacio-Mejia J."/>
            <person name="Plott C."/>
            <person name="Shakirov E."/>
            <person name="Shu S."/>
            <person name="Yoshinaga Y."/>
            <person name="Zane M."/>
            <person name="Rokhsar D."/>
            <person name="Grimwood J."/>
            <person name="Schmutz J."/>
            <person name="Juenger T."/>
        </authorList>
    </citation>
    <scope>NUCLEOTIDE SEQUENCE [LARGE SCALE GENOMIC DNA]</scope>
    <source>
        <strain evidence="1">FIL2</strain>
    </source>
</reference>
<accession>A0A2T8KWM1</accession>